<dbReference type="GO" id="GO:0006355">
    <property type="term" value="P:regulation of DNA-templated transcription"/>
    <property type="evidence" value="ECO:0007669"/>
    <property type="project" value="TreeGrafter"/>
</dbReference>
<evidence type="ECO:0000256" key="3">
    <source>
        <dbReference type="ARBA" id="ARBA00007267"/>
    </source>
</evidence>
<dbReference type="SMART" id="SM01114">
    <property type="entry name" value="CXC"/>
    <property type="match status" value="2"/>
</dbReference>
<feature type="region of interest" description="Disordered" evidence="9">
    <location>
        <begin position="627"/>
        <end position="646"/>
    </location>
</feature>
<feature type="domain" description="CRC" evidence="11">
    <location>
        <begin position="145"/>
        <end position="269"/>
    </location>
</feature>
<feature type="compositionally biased region" description="Basic and acidic residues" evidence="9">
    <location>
        <begin position="428"/>
        <end position="440"/>
    </location>
</feature>
<name>A0AAV0S6J6_9ROSI</name>
<dbReference type="PROSITE" id="PS51634">
    <property type="entry name" value="CRC"/>
    <property type="match status" value="1"/>
</dbReference>
<feature type="compositionally biased region" description="Polar residues" evidence="9">
    <location>
        <begin position="449"/>
        <end position="460"/>
    </location>
</feature>
<dbReference type="InterPro" id="IPR005172">
    <property type="entry name" value="CRC"/>
</dbReference>
<evidence type="ECO:0000256" key="6">
    <source>
        <dbReference type="ARBA" id="ARBA00022989"/>
    </source>
</evidence>
<gene>
    <name evidence="12" type="ORF">LITE_LOCUS51772</name>
</gene>
<proteinExistence type="inferred from homology"/>
<keyword evidence="6 10" id="KW-1133">Transmembrane helix</keyword>
<evidence type="ECO:0000259" key="11">
    <source>
        <dbReference type="PROSITE" id="PS51634"/>
    </source>
</evidence>
<keyword evidence="5 10" id="KW-0812">Transmembrane</keyword>
<dbReference type="GO" id="GO:0005634">
    <property type="term" value="C:nucleus"/>
    <property type="evidence" value="ECO:0007669"/>
    <property type="project" value="UniProtKB-SubCell"/>
</dbReference>
<protein>
    <recommendedName>
        <fullName evidence="11">CRC domain-containing protein</fullName>
    </recommendedName>
</protein>
<dbReference type="PANTHER" id="PTHR12446">
    <property type="entry name" value="TESMIN/TSO1-RELATED"/>
    <property type="match status" value="1"/>
</dbReference>
<reference evidence="12" key="1">
    <citation type="submission" date="2022-08" db="EMBL/GenBank/DDBJ databases">
        <authorList>
            <person name="Gutierrez-Valencia J."/>
        </authorList>
    </citation>
    <scope>NUCLEOTIDE SEQUENCE</scope>
</reference>
<dbReference type="Pfam" id="PF05915">
    <property type="entry name" value="TMEM_230_134"/>
    <property type="match status" value="1"/>
</dbReference>
<comment type="subcellular location">
    <subcellularLocation>
        <location evidence="2">Membrane</location>
        <topology evidence="2">Multi-pass membrane protein</topology>
    </subcellularLocation>
    <subcellularLocation>
        <location evidence="1">Nucleus</location>
    </subcellularLocation>
</comment>
<accession>A0AAV0S6J6</accession>
<evidence type="ECO:0000256" key="1">
    <source>
        <dbReference type="ARBA" id="ARBA00004123"/>
    </source>
</evidence>
<dbReference type="InterPro" id="IPR033467">
    <property type="entry name" value="Tesmin/TSO1-like_CXC"/>
</dbReference>
<comment type="similarity">
    <text evidence="3">Belongs to the lin-54 family.</text>
</comment>
<comment type="caution">
    <text evidence="12">The sequence shown here is derived from an EMBL/GenBank/DDBJ whole genome shotgun (WGS) entry which is preliminary data.</text>
</comment>
<dbReference type="Pfam" id="PF03638">
    <property type="entry name" value="TCR"/>
    <property type="match status" value="2"/>
</dbReference>
<feature type="compositionally biased region" description="Polar residues" evidence="9">
    <location>
        <begin position="337"/>
        <end position="350"/>
    </location>
</feature>
<keyword evidence="8" id="KW-0539">Nucleus</keyword>
<evidence type="ECO:0000256" key="8">
    <source>
        <dbReference type="ARBA" id="ARBA00023242"/>
    </source>
</evidence>
<dbReference type="AlphaFoldDB" id="A0AAV0S6J6"/>
<evidence type="ECO:0000256" key="9">
    <source>
        <dbReference type="SAM" id="MobiDB-lite"/>
    </source>
</evidence>
<feature type="compositionally biased region" description="Low complexity" evidence="9">
    <location>
        <begin position="40"/>
        <end position="59"/>
    </location>
</feature>
<feature type="compositionally biased region" description="Low complexity" evidence="9">
    <location>
        <begin position="99"/>
        <end position="123"/>
    </location>
</feature>
<keyword evidence="7 10" id="KW-0472">Membrane</keyword>
<evidence type="ECO:0000256" key="10">
    <source>
        <dbReference type="SAM" id="Phobius"/>
    </source>
</evidence>
<feature type="region of interest" description="Disordered" evidence="9">
    <location>
        <begin position="416"/>
        <end position="476"/>
    </location>
</feature>
<feature type="compositionally biased region" description="Basic and acidic residues" evidence="9">
    <location>
        <begin position="124"/>
        <end position="143"/>
    </location>
</feature>
<evidence type="ECO:0000256" key="4">
    <source>
        <dbReference type="ARBA" id="ARBA00007743"/>
    </source>
</evidence>
<dbReference type="InterPro" id="IPR028307">
    <property type="entry name" value="Lin-54_fam"/>
</dbReference>
<feature type="transmembrane region" description="Helical" evidence="10">
    <location>
        <begin position="716"/>
        <end position="740"/>
    </location>
</feature>
<evidence type="ECO:0000256" key="7">
    <source>
        <dbReference type="ARBA" id="ARBA00023136"/>
    </source>
</evidence>
<comment type="similarity">
    <text evidence="4">Belongs to the TMEM134/TMEM230 family.</text>
</comment>
<evidence type="ECO:0000256" key="5">
    <source>
        <dbReference type="ARBA" id="ARBA00022692"/>
    </source>
</evidence>
<dbReference type="EMBL" id="CAMGYJ010000011">
    <property type="protein sequence ID" value="CAI0628814.1"/>
    <property type="molecule type" value="Genomic_DNA"/>
</dbReference>
<dbReference type="InterPro" id="IPR008590">
    <property type="entry name" value="TMEM_230/134"/>
</dbReference>
<keyword evidence="13" id="KW-1185">Reference proteome</keyword>
<dbReference type="GO" id="GO:0016020">
    <property type="term" value="C:membrane"/>
    <property type="evidence" value="ECO:0007669"/>
    <property type="project" value="UniProtKB-SubCell"/>
</dbReference>
<evidence type="ECO:0000313" key="12">
    <source>
        <dbReference type="EMBL" id="CAI0628814.1"/>
    </source>
</evidence>
<feature type="transmembrane region" description="Helical" evidence="10">
    <location>
        <begin position="683"/>
        <end position="704"/>
    </location>
</feature>
<feature type="compositionally biased region" description="Polar residues" evidence="9">
    <location>
        <begin position="416"/>
        <end position="427"/>
    </location>
</feature>
<dbReference type="PANTHER" id="PTHR12446:SF34">
    <property type="entry name" value="PROTEIN LIN-54 HOMOLOG"/>
    <property type="match status" value="1"/>
</dbReference>
<feature type="region of interest" description="Disordered" evidence="9">
    <location>
        <begin position="1"/>
        <end position="74"/>
    </location>
</feature>
<evidence type="ECO:0000313" key="13">
    <source>
        <dbReference type="Proteomes" id="UP001154282"/>
    </source>
</evidence>
<feature type="region of interest" description="Disordered" evidence="9">
    <location>
        <begin position="99"/>
        <end position="148"/>
    </location>
</feature>
<organism evidence="12 13">
    <name type="scientific">Linum tenue</name>
    <dbReference type="NCBI Taxonomy" id="586396"/>
    <lineage>
        <taxon>Eukaryota</taxon>
        <taxon>Viridiplantae</taxon>
        <taxon>Streptophyta</taxon>
        <taxon>Embryophyta</taxon>
        <taxon>Tracheophyta</taxon>
        <taxon>Spermatophyta</taxon>
        <taxon>Magnoliopsida</taxon>
        <taxon>eudicotyledons</taxon>
        <taxon>Gunneridae</taxon>
        <taxon>Pentapetalae</taxon>
        <taxon>rosids</taxon>
        <taxon>fabids</taxon>
        <taxon>Malpighiales</taxon>
        <taxon>Linaceae</taxon>
        <taxon>Linum</taxon>
    </lineage>
</organism>
<dbReference type="Proteomes" id="UP001154282">
    <property type="component" value="Unassembled WGS sequence"/>
</dbReference>
<sequence length="754" mass="80281">MGEGEGSEFPPKKAPPLARQLDFTQGSGGGVVLPDHPQSATPQQQQKPPVAAAAGAAVAGPPPPQKPTTVAAAVQPIAKPPVPMAVTQSQQPHLVAAAATTPAVPQPPTQQQQQQQGVPAAKAVKPDSPKSRARPAAEKDGTPKKQKQCNCKHSRCLKLYCECFASGTYCDGCNCVNCCNNVENEAARREAVETTLERNPNAFRPKIASSPRTAQDIREENGELVVLGKHNKGCHCKKSGCLKKYCECFQANILCSENCKCMDCKNFEGSEERQALFHSDNANNINMQQANAAITGAIGASGFGSGFTSLPLSKKRKGQELFFGQTGREPSFHRPGHTQQGNQIRAPAPSSNHVVRGGITAAHTPSKVTYRSLLADIIQPQDIKALCSVLVVLSGEAAKSIAEQISEQEKQVQGQVEASLAASSQEKQNPRETDAEKSVADDGYPSANPVDNSGPDNGSMSDGGDASKSRPMSPGTLALMCDEQDTMFMAASSPNGLTGHGGITALQLPDNGQGATTETYVEQERVILTKFRDCLQNLIMLGEEKEIVCSSIARSESMDPRYMLSNGTATMATNQAVAGGIQHSGTGGPFSNGVAQNVIAPQTAARAPQSVTSTIATSVDLPKKNFPSFQQQQQQQPQYRPAAEQRSEAETMAYVDHAFSITDDDLMMDGSYTATNRPPIKEIGLAVSLLVFGVIGIVVGFFMTSNRVGGDRAHGLFFVILGVVLFIPGFYYTRIAYYAYKGYKGFSFSNIPPV</sequence>
<evidence type="ECO:0000256" key="2">
    <source>
        <dbReference type="ARBA" id="ARBA00004141"/>
    </source>
</evidence>
<feature type="region of interest" description="Disordered" evidence="9">
    <location>
        <begin position="328"/>
        <end position="350"/>
    </location>
</feature>